<sequence>MVDDWWLTALVSGLFPFLSPSMLKLEAPLPLTRRPSSPVKLSSIFANVVEKDLDDGASCHADANTYLPVHQITSSQRSRSFVSSSRPRKPLGPAKVLDGQLTCIPSQPEVTLCSHPRVDFTTTQ</sequence>
<comment type="caution">
    <text evidence="2">The sequence shown here is derived from an EMBL/GenBank/DDBJ whole genome shotgun (WGS) entry which is preliminary data.</text>
</comment>
<reference evidence="2 3" key="1">
    <citation type="submission" date="2023-01" db="EMBL/GenBank/DDBJ databases">
        <title>Analysis of 21 Apiospora genomes using comparative genomics revels a genus with tremendous synthesis potential of carbohydrate active enzymes and secondary metabolites.</title>
        <authorList>
            <person name="Sorensen T."/>
        </authorList>
    </citation>
    <scope>NUCLEOTIDE SEQUENCE [LARGE SCALE GENOMIC DNA]</scope>
    <source>
        <strain evidence="2 3">CBS 20057</strain>
    </source>
</reference>
<gene>
    <name evidence="2" type="ORF">PG991_001499</name>
</gene>
<proteinExistence type="predicted"/>
<keyword evidence="3" id="KW-1185">Reference proteome</keyword>
<organism evidence="2 3">
    <name type="scientific">Apiospora marii</name>
    <dbReference type="NCBI Taxonomy" id="335849"/>
    <lineage>
        <taxon>Eukaryota</taxon>
        <taxon>Fungi</taxon>
        <taxon>Dikarya</taxon>
        <taxon>Ascomycota</taxon>
        <taxon>Pezizomycotina</taxon>
        <taxon>Sordariomycetes</taxon>
        <taxon>Xylariomycetidae</taxon>
        <taxon>Amphisphaeriales</taxon>
        <taxon>Apiosporaceae</taxon>
        <taxon>Apiospora</taxon>
    </lineage>
</organism>
<protein>
    <submittedName>
        <fullName evidence="2">Uncharacterized protein</fullName>
    </submittedName>
</protein>
<dbReference type="Proteomes" id="UP001396898">
    <property type="component" value="Unassembled WGS sequence"/>
</dbReference>
<feature type="region of interest" description="Disordered" evidence="1">
    <location>
        <begin position="75"/>
        <end position="94"/>
    </location>
</feature>
<name>A0ABR1SPV6_9PEZI</name>
<evidence type="ECO:0000313" key="3">
    <source>
        <dbReference type="Proteomes" id="UP001396898"/>
    </source>
</evidence>
<evidence type="ECO:0000256" key="1">
    <source>
        <dbReference type="SAM" id="MobiDB-lite"/>
    </source>
</evidence>
<evidence type="ECO:0000313" key="2">
    <source>
        <dbReference type="EMBL" id="KAK8036362.1"/>
    </source>
</evidence>
<accession>A0ABR1SPV6</accession>
<dbReference type="EMBL" id="JAQQWI010000004">
    <property type="protein sequence ID" value="KAK8036362.1"/>
    <property type="molecule type" value="Genomic_DNA"/>
</dbReference>
<feature type="compositionally biased region" description="Low complexity" evidence="1">
    <location>
        <begin position="75"/>
        <end position="85"/>
    </location>
</feature>